<dbReference type="Proteomes" id="UP001652625">
    <property type="component" value="Chromosome 14"/>
</dbReference>
<feature type="compositionally biased region" description="Polar residues" evidence="1">
    <location>
        <begin position="1"/>
        <end position="11"/>
    </location>
</feature>
<feature type="compositionally biased region" description="Acidic residues" evidence="1">
    <location>
        <begin position="38"/>
        <end position="51"/>
    </location>
</feature>
<protein>
    <submittedName>
        <fullName evidence="4">PiggyBac transposable element-derived protein 1-like</fullName>
    </submittedName>
</protein>
<sequence>MDYAASTSNEPPSKRQKRPKSLSVSEISVFLDDYPSGSEDEALADDSDEEFTPDNIQDLMHQVSESSDEELDELDEVVEITSDRRQRMWHWVKRDRHFAECNPSSLVPKLENENPSPLFLFDLLFDANLIDLLVLESNKYIHLKSLTNVKTITHKDIRQFFGMLMQMSIMKLPQRRMYWSQQTRIAQIADVMTVKRFEAILSVLHISDNSLEVKRGQLGYDPFFKIRPLITILNNNFKKYVKVESHQCVDEQIVPFKGHHHQKVYMKKNPKKWGYKLWARAGTSGYIYQFEMAGDLKENVTQINSTLGESGKVVLRCATLLKEVVVLFDNYFASPDLLVELKARDLFGTCTLQVNRSGKCPLLTDKEMKTKGRGLVDYRLDKNSELIVCKWFDNKSVLLASILHIQYFRIINKYFFLVD</sequence>
<dbReference type="Pfam" id="PF13843">
    <property type="entry name" value="DDE_Tnp_1_7"/>
    <property type="match status" value="1"/>
</dbReference>
<feature type="region of interest" description="Disordered" evidence="1">
    <location>
        <begin position="32"/>
        <end position="51"/>
    </location>
</feature>
<dbReference type="PANTHER" id="PTHR47272:SF1">
    <property type="entry name" value="PIGGYBAC TRANSPOSABLE ELEMENT-DERIVED PROTEIN 3-LIKE"/>
    <property type="match status" value="1"/>
</dbReference>
<dbReference type="InterPro" id="IPR029526">
    <property type="entry name" value="PGBD"/>
</dbReference>
<reference evidence="4" key="1">
    <citation type="submission" date="2025-08" db="UniProtKB">
        <authorList>
            <consortium name="RefSeq"/>
        </authorList>
    </citation>
    <scope>IDENTIFICATION</scope>
</reference>
<evidence type="ECO:0000313" key="4">
    <source>
        <dbReference type="RefSeq" id="XP_065673881.1"/>
    </source>
</evidence>
<gene>
    <name evidence="4" type="primary">LOC136090832</name>
</gene>
<evidence type="ECO:0000313" key="3">
    <source>
        <dbReference type="Proteomes" id="UP001652625"/>
    </source>
</evidence>
<keyword evidence="3" id="KW-1185">Reference proteome</keyword>
<evidence type="ECO:0000259" key="2">
    <source>
        <dbReference type="Pfam" id="PF13843"/>
    </source>
</evidence>
<accession>A0ABM4DHD0</accession>
<name>A0ABM4DHD0_HYDVU</name>
<dbReference type="PANTHER" id="PTHR47272">
    <property type="entry name" value="DDE_TNP_1_7 DOMAIN-CONTAINING PROTEIN"/>
    <property type="match status" value="1"/>
</dbReference>
<dbReference type="GeneID" id="136090832"/>
<feature type="region of interest" description="Disordered" evidence="1">
    <location>
        <begin position="1"/>
        <end position="23"/>
    </location>
</feature>
<proteinExistence type="predicted"/>
<organism evidence="3 4">
    <name type="scientific">Hydra vulgaris</name>
    <name type="common">Hydra</name>
    <name type="synonym">Hydra attenuata</name>
    <dbReference type="NCBI Taxonomy" id="6087"/>
    <lineage>
        <taxon>Eukaryota</taxon>
        <taxon>Metazoa</taxon>
        <taxon>Cnidaria</taxon>
        <taxon>Hydrozoa</taxon>
        <taxon>Hydroidolina</taxon>
        <taxon>Anthoathecata</taxon>
        <taxon>Aplanulata</taxon>
        <taxon>Hydridae</taxon>
        <taxon>Hydra</taxon>
    </lineage>
</organism>
<dbReference type="RefSeq" id="XP_065673881.1">
    <property type="nucleotide sequence ID" value="XM_065817809.1"/>
</dbReference>
<evidence type="ECO:0000256" key="1">
    <source>
        <dbReference type="SAM" id="MobiDB-lite"/>
    </source>
</evidence>
<feature type="domain" description="PiggyBac transposable element-derived protein" evidence="2">
    <location>
        <begin position="116"/>
        <end position="404"/>
    </location>
</feature>